<evidence type="ECO:0000313" key="3">
    <source>
        <dbReference type="Proteomes" id="UP000886889"/>
    </source>
</evidence>
<keyword evidence="1" id="KW-0472">Membrane</keyword>
<gene>
    <name evidence="2" type="ORF">IAC80_04135</name>
</gene>
<comment type="caution">
    <text evidence="2">The sequence shown here is derived from an EMBL/GenBank/DDBJ whole genome shotgun (WGS) entry which is preliminary data.</text>
</comment>
<proteinExistence type="predicted"/>
<dbReference type="InterPro" id="IPR008875">
    <property type="entry name" value="TraX"/>
</dbReference>
<feature type="transmembrane region" description="Helical" evidence="1">
    <location>
        <begin position="61"/>
        <end position="78"/>
    </location>
</feature>
<organism evidence="2 3">
    <name type="scientific">Candidatus Merdiplasma excrementigallinarum</name>
    <dbReference type="NCBI Taxonomy" id="2840864"/>
    <lineage>
        <taxon>Bacteria</taxon>
        <taxon>Bacillati</taxon>
        <taxon>Bacillota</taxon>
        <taxon>Clostridia</taxon>
        <taxon>Lachnospirales</taxon>
        <taxon>Lachnospiraceae</taxon>
        <taxon>Lachnospiraceae incertae sedis</taxon>
        <taxon>Candidatus Merdiplasma</taxon>
    </lineage>
</organism>
<dbReference type="EMBL" id="DVOS01000038">
    <property type="protein sequence ID" value="HIV23110.1"/>
    <property type="molecule type" value="Genomic_DNA"/>
</dbReference>
<dbReference type="Pfam" id="PF05857">
    <property type="entry name" value="TraX"/>
    <property type="match status" value="1"/>
</dbReference>
<name>A0A9D1T886_9FIRM</name>
<feature type="transmembrane region" description="Helical" evidence="1">
    <location>
        <begin position="90"/>
        <end position="111"/>
    </location>
</feature>
<feature type="transmembrane region" description="Helical" evidence="1">
    <location>
        <begin position="12"/>
        <end position="35"/>
    </location>
</feature>
<dbReference type="AlphaFoldDB" id="A0A9D1T886"/>
<reference evidence="2" key="2">
    <citation type="journal article" date="2021" name="PeerJ">
        <title>Extensive microbial diversity within the chicken gut microbiome revealed by metagenomics and culture.</title>
        <authorList>
            <person name="Gilroy R."/>
            <person name="Ravi A."/>
            <person name="Getino M."/>
            <person name="Pursley I."/>
            <person name="Horton D.L."/>
            <person name="Alikhan N.F."/>
            <person name="Baker D."/>
            <person name="Gharbi K."/>
            <person name="Hall N."/>
            <person name="Watson M."/>
            <person name="Adriaenssens E.M."/>
            <person name="Foster-Nyarko E."/>
            <person name="Jarju S."/>
            <person name="Secka A."/>
            <person name="Antonio M."/>
            <person name="Oren A."/>
            <person name="Chaudhuri R.R."/>
            <person name="La Ragione R."/>
            <person name="Hildebrand F."/>
            <person name="Pallen M.J."/>
        </authorList>
    </citation>
    <scope>NUCLEOTIDE SEQUENCE</scope>
    <source>
        <strain evidence="2">ChiBcec6-7307</strain>
    </source>
</reference>
<protein>
    <submittedName>
        <fullName evidence="2">Conjugal transfer protein TraX</fullName>
    </submittedName>
</protein>
<keyword evidence="1" id="KW-0812">Transmembrane</keyword>
<evidence type="ECO:0000313" key="2">
    <source>
        <dbReference type="EMBL" id="HIV23110.1"/>
    </source>
</evidence>
<dbReference type="Proteomes" id="UP000886889">
    <property type="component" value="Unassembled WGS sequence"/>
</dbReference>
<keyword evidence="1" id="KW-1133">Transmembrane helix</keyword>
<sequence length="239" mass="27521">MANSRRFGISGSTLKIIAIVTMLIDHTAATFVSALTRQPYIVSSPETLSFLRQLYSLMRDIGRIAFPIFCFLLVEGFLHTRNVRKYAQRLFLFALISEIPFDFALKPSWFYPDKQNVYFTLLMGLLVLWGIQACRGMIWIQIPIMASGMLAAAFLQTDYGYRGVFLIEVLYILRFSRLYQCLGGAAAISWEMPAPAAFLPVYFYNGERGISLKYFFYWFYPVHLVLLGILTDYVLPLFR</sequence>
<feature type="transmembrane region" description="Helical" evidence="1">
    <location>
        <begin position="117"/>
        <end position="138"/>
    </location>
</feature>
<reference evidence="2" key="1">
    <citation type="submission" date="2020-10" db="EMBL/GenBank/DDBJ databases">
        <authorList>
            <person name="Gilroy R."/>
        </authorList>
    </citation>
    <scope>NUCLEOTIDE SEQUENCE</scope>
    <source>
        <strain evidence="2">ChiBcec6-7307</strain>
    </source>
</reference>
<feature type="transmembrane region" description="Helical" evidence="1">
    <location>
        <begin position="215"/>
        <end position="235"/>
    </location>
</feature>
<evidence type="ECO:0000256" key="1">
    <source>
        <dbReference type="SAM" id="Phobius"/>
    </source>
</evidence>
<accession>A0A9D1T886</accession>
<feature type="transmembrane region" description="Helical" evidence="1">
    <location>
        <begin position="182"/>
        <end position="203"/>
    </location>
</feature>